<keyword evidence="4" id="KW-1185">Reference proteome</keyword>
<evidence type="ECO:0000313" key="4">
    <source>
        <dbReference type="Proteomes" id="UP000650467"/>
    </source>
</evidence>
<evidence type="ECO:0000256" key="2">
    <source>
        <dbReference type="SAM" id="Phobius"/>
    </source>
</evidence>
<name>A0A835VY33_CHLIN</name>
<dbReference type="GO" id="GO:0008374">
    <property type="term" value="F:O-acyltransferase activity"/>
    <property type="evidence" value="ECO:0007669"/>
    <property type="project" value="InterPro"/>
</dbReference>
<keyword evidence="2" id="KW-1133">Transmembrane helix</keyword>
<dbReference type="Proteomes" id="UP000650467">
    <property type="component" value="Unassembled WGS sequence"/>
</dbReference>
<dbReference type="InterPro" id="IPR044851">
    <property type="entry name" value="Wax_synthase"/>
</dbReference>
<organism evidence="3 4">
    <name type="scientific">Chlamydomonas incerta</name>
    <dbReference type="NCBI Taxonomy" id="51695"/>
    <lineage>
        <taxon>Eukaryota</taxon>
        <taxon>Viridiplantae</taxon>
        <taxon>Chlorophyta</taxon>
        <taxon>core chlorophytes</taxon>
        <taxon>Chlorophyceae</taxon>
        <taxon>CS clade</taxon>
        <taxon>Chlamydomonadales</taxon>
        <taxon>Chlamydomonadaceae</taxon>
        <taxon>Chlamydomonas</taxon>
    </lineage>
</organism>
<keyword evidence="2" id="KW-0472">Membrane</keyword>
<proteinExistence type="predicted"/>
<sequence>MFAWLGNFKLLAYSANRGPLAHPGLSAGQWLLMLLLPFFPAKRGHRRAKAGGVLLALGGNIALGLALTAFLTSPAGAASSVLRHTGYALYVFVAASLLLDCAMPLGCAALNHMDLQPSMDNPFVSTSVREFWGRRYNQIVSAILQDTVYLPIVEGRWVAAPREQPQEEPVEQRQLAKGGDNGSSEGAPTADAAPSGLRRRAAVAAAGPAAAAARKLHHVESTSSTGAATAMINAAATAGAGFHGADSSASLAAMGPQDGTQAGQVQAGQGRRRRVPCSRARQLVAMAASFAVSGVMHEVCIAFMCGGRLEGSYHMLCFFLLQPLIIVAQDAATAALLPLWLLTPQEEEAALRARAGGSSSARARGSSSSPGKWTLARRAVTVLRVLVTAVLVVASADVLFWGPFETCRIDERGLKEVLVGVQNVKGWVAAARAWFASAAAL</sequence>
<reference evidence="3" key="1">
    <citation type="journal article" date="2020" name="bioRxiv">
        <title>Comparative genomics of Chlamydomonas.</title>
        <authorList>
            <person name="Craig R.J."/>
            <person name="Hasan A.R."/>
            <person name="Ness R.W."/>
            <person name="Keightley P.D."/>
        </authorList>
    </citation>
    <scope>NUCLEOTIDE SEQUENCE</scope>
    <source>
        <strain evidence="3">SAG 7.73</strain>
    </source>
</reference>
<feature type="transmembrane region" description="Helical" evidence="2">
    <location>
        <begin position="87"/>
        <end position="110"/>
    </location>
</feature>
<evidence type="ECO:0000256" key="1">
    <source>
        <dbReference type="SAM" id="MobiDB-lite"/>
    </source>
</evidence>
<feature type="transmembrane region" description="Helical" evidence="2">
    <location>
        <begin position="283"/>
        <end position="304"/>
    </location>
</feature>
<evidence type="ECO:0000313" key="3">
    <source>
        <dbReference type="EMBL" id="KAG2429869.1"/>
    </source>
</evidence>
<dbReference type="PANTHER" id="PTHR31595:SF57">
    <property type="entry name" value="OS04G0481900 PROTEIN"/>
    <property type="match status" value="1"/>
</dbReference>
<feature type="transmembrane region" description="Helical" evidence="2">
    <location>
        <begin position="324"/>
        <end position="342"/>
    </location>
</feature>
<feature type="region of interest" description="Disordered" evidence="1">
    <location>
        <begin position="249"/>
        <end position="273"/>
    </location>
</feature>
<feature type="transmembrane region" description="Helical" evidence="2">
    <location>
        <begin position="382"/>
        <end position="402"/>
    </location>
</feature>
<feature type="transmembrane region" description="Helical" evidence="2">
    <location>
        <begin position="53"/>
        <end position="75"/>
    </location>
</feature>
<feature type="region of interest" description="Disordered" evidence="1">
    <location>
        <begin position="161"/>
        <end position="199"/>
    </location>
</feature>
<dbReference type="GO" id="GO:0006629">
    <property type="term" value="P:lipid metabolic process"/>
    <property type="evidence" value="ECO:0007669"/>
    <property type="project" value="InterPro"/>
</dbReference>
<gene>
    <name evidence="3" type="ORF">HXX76_010649</name>
</gene>
<dbReference type="OrthoDB" id="1077582at2759"/>
<evidence type="ECO:0008006" key="5">
    <source>
        <dbReference type="Google" id="ProtNLM"/>
    </source>
</evidence>
<accession>A0A835VY33</accession>
<feature type="transmembrane region" description="Helical" evidence="2">
    <location>
        <begin position="20"/>
        <end position="41"/>
    </location>
</feature>
<dbReference type="EMBL" id="JAEHOC010000029">
    <property type="protein sequence ID" value="KAG2429869.1"/>
    <property type="molecule type" value="Genomic_DNA"/>
</dbReference>
<protein>
    <recommendedName>
        <fullName evidence="5">Wax synthase domain-containing protein</fullName>
    </recommendedName>
</protein>
<dbReference type="PANTHER" id="PTHR31595">
    <property type="entry name" value="LONG-CHAIN-ALCOHOL O-FATTY-ACYLTRANSFERASE 3-RELATED"/>
    <property type="match status" value="1"/>
</dbReference>
<keyword evidence="2" id="KW-0812">Transmembrane</keyword>
<dbReference type="AlphaFoldDB" id="A0A835VY33"/>
<comment type="caution">
    <text evidence="3">The sequence shown here is derived from an EMBL/GenBank/DDBJ whole genome shotgun (WGS) entry which is preliminary data.</text>
</comment>
<feature type="compositionally biased region" description="Low complexity" evidence="1">
    <location>
        <begin position="259"/>
        <end position="269"/>
    </location>
</feature>